<dbReference type="SUPFAM" id="SSF48452">
    <property type="entry name" value="TPR-like"/>
    <property type="match status" value="1"/>
</dbReference>
<protein>
    <recommendedName>
        <fullName evidence="4">Tetratricopeptide repeat protein</fullName>
    </recommendedName>
</protein>
<name>A0ABQ1SIF5_9FLAO</name>
<comment type="caution">
    <text evidence="2">The sequence shown here is derived from an EMBL/GenBank/DDBJ whole genome shotgun (WGS) entry which is preliminary data.</text>
</comment>
<evidence type="ECO:0000256" key="1">
    <source>
        <dbReference type="SAM" id="SignalP"/>
    </source>
</evidence>
<dbReference type="Proteomes" id="UP000599179">
    <property type="component" value="Unassembled WGS sequence"/>
</dbReference>
<evidence type="ECO:0008006" key="4">
    <source>
        <dbReference type="Google" id="ProtNLM"/>
    </source>
</evidence>
<organism evidence="2 3">
    <name type="scientific">Psychroflexus planctonicus</name>
    <dbReference type="NCBI Taxonomy" id="1526575"/>
    <lineage>
        <taxon>Bacteria</taxon>
        <taxon>Pseudomonadati</taxon>
        <taxon>Bacteroidota</taxon>
        <taxon>Flavobacteriia</taxon>
        <taxon>Flavobacteriales</taxon>
        <taxon>Flavobacteriaceae</taxon>
        <taxon>Psychroflexus</taxon>
    </lineage>
</organism>
<dbReference type="EMBL" id="BMGM01000010">
    <property type="protein sequence ID" value="GGE41619.1"/>
    <property type="molecule type" value="Genomic_DNA"/>
</dbReference>
<dbReference type="RefSeq" id="WP_188459196.1">
    <property type="nucleotide sequence ID" value="NZ_BMGM01000010.1"/>
</dbReference>
<dbReference type="InterPro" id="IPR011990">
    <property type="entry name" value="TPR-like_helical_dom_sf"/>
</dbReference>
<keyword evidence="1" id="KW-0732">Signal</keyword>
<proteinExistence type="predicted"/>
<feature type="signal peptide" evidence="1">
    <location>
        <begin position="1"/>
        <end position="21"/>
    </location>
</feature>
<keyword evidence="3" id="KW-1185">Reference proteome</keyword>
<sequence>MKAFYIYFGLNLFLFTLFVNAQNQWSQYDNQPVKKVIYYNTDQSLDTINTSKTELVYYPNGLLSKSVFGNPNFEQTKYYLYEDDTLQQIITKFSEQGEIRNYVLEEVIENHKSIYPKLSKVYQEYDFFEDESSGEISTVNYTYNKNDYLIESIKHNESQDNRDYFEISEMQYKKRNIQNTFFKVFSVDQNTKDSVVDYQMKSDFKILDKEKMGPTAFQIINNQDTLYQKITYSLYDKSELKKTEINYLKWEDLLVFDVNDLAYIDLSDQGFNLLVHHFNTLNFDQANDLETIKKWEQIFATYIDQLLGDSKLDSALEASERLLKNPEHLQFESLFALNSVGYGISYDNSNWDKAKFFTNQLVQLQLEQNNTYGAKMLQARLGELEVRLNNNPKAQEILKELLEYKKELKKNTTDLSGYIEISYDELEYQVKYNDFAFQVASLYNLLGNKEQAKQILQDNLSDFARLEEAGYPADFYYKVRDKNNALLDELN</sequence>
<feature type="chain" id="PRO_5046029073" description="Tetratricopeptide repeat protein" evidence="1">
    <location>
        <begin position="22"/>
        <end position="491"/>
    </location>
</feature>
<evidence type="ECO:0000313" key="3">
    <source>
        <dbReference type="Proteomes" id="UP000599179"/>
    </source>
</evidence>
<accession>A0ABQ1SIF5</accession>
<gene>
    <name evidence="2" type="ORF">GCM10010832_22090</name>
</gene>
<evidence type="ECO:0000313" key="2">
    <source>
        <dbReference type="EMBL" id="GGE41619.1"/>
    </source>
</evidence>
<reference evidence="3" key="1">
    <citation type="journal article" date="2019" name="Int. J. Syst. Evol. Microbiol.">
        <title>The Global Catalogue of Microorganisms (GCM) 10K type strain sequencing project: providing services to taxonomists for standard genome sequencing and annotation.</title>
        <authorList>
            <consortium name="The Broad Institute Genomics Platform"/>
            <consortium name="The Broad Institute Genome Sequencing Center for Infectious Disease"/>
            <person name="Wu L."/>
            <person name="Ma J."/>
        </authorList>
    </citation>
    <scope>NUCLEOTIDE SEQUENCE [LARGE SCALE GENOMIC DNA]</scope>
    <source>
        <strain evidence="3">CGMCC 1.12931</strain>
    </source>
</reference>